<feature type="transmembrane region" description="Helical" evidence="5">
    <location>
        <begin position="165"/>
        <end position="195"/>
    </location>
</feature>
<accession>Q758I1</accession>
<dbReference type="OrthoDB" id="4033945at2759"/>
<dbReference type="EMBL" id="AE016818">
    <property type="protein sequence ID" value="AAS52466.1"/>
    <property type="molecule type" value="Genomic_DNA"/>
</dbReference>
<sequence length="497" mass="57228">MGGAHPTYLRLETVLQELSGARGCSIEMLTGGRLLLEGAYGRQERQVTRPAWYIKCADEQQYGPLEQALKAADLEQLPYQFEKDTFQRGSLMVAFTLSSVCAGAWMLLLVLALLPVNNHNTRRRLVALYAVFYAVTQTVLLQMLTREIFEKQYRGNYQRSYELNAVTQSAMLCTFRLITTIFANLTWVQIVHYMLHNYRKTTHRWVPRWLDTNSKRVQWLGSFLCLSHAIIWGLNLFLNVPVFIPEIGEYRRTNLPLYIPHIAFESLLFLLFAISLCYYLYHDLGHSLMFHRQNREHHEDESVFTKLRLICQEYLSTIPVIVYNLVVFALYLVCFFVNTIKYHSNLLWLFTLTTFLRLLITVNTWGLIGILERRERVVSKQTVLGRKINNKDRFFADPYSNTDYRGDSVNGERRLQGVAGQRIGMFQAETAGISSVLSKMAGAVSAWFCWCRAPSSPTAGEPGTPENMELQHIKTENESVDSGETELERNILFTHGA</sequence>
<name>Q758I1_EREGS</name>
<feature type="transmembrane region" description="Helical" evidence="5">
    <location>
        <begin position="91"/>
        <end position="114"/>
    </location>
</feature>
<evidence type="ECO:0000256" key="4">
    <source>
        <dbReference type="ARBA" id="ARBA00023136"/>
    </source>
</evidence>
<comment type="subcellular location">
    <subcellularLocation>
        <location evidence="1">Membrane</location>
        <topology evidence="1">Multi-pass membrane protein</topology>
    </subcellularLocation>
</comment>
<dbReference type="PANTHER" id="PTHR35779">
    <property type="entry name" value="PH-RESPONSE REGULATOR PROTEIN PALH/RIM21"/>
    <property type="match status" value="1"/>
</dbReference>
<evidence type="ECO:0000256" key="5">
    <source>
        <dbReference type="SAM" id="Phobius"/>
    </source>
</evidence>
<dbReference type="InParanoid" id="Q758I1"/>
<dbReference type="Proteomes" id="UP000000591">
    <property type="component" value="Chromosome V"/>
</dbReference>
<dbReference type="InterPro" id="IPR014844">
    <property type="entry name" value="PalH"/>
</dbReference>
<keyword evidence="7" id="KW-1185">Reference proteome</keyword>
<dbReference type="GO" id="GO:0071467">
    <property type="term" value="P:cellular response to pH"/>
    <property type="evidence" value="ECO:0000318"/>
    <property type="project" value="GO_Central"/>
</dbReference>
<feature type="transmembrane region" description="Helical" evidence="5">
    <location>
        <begin position="346"/>
        <end position="371"/>
    </location>
</feature>
<keyword evidence="2 5" id="KW-0812">Transmembrane</keyword>
<dbReference type="GeneID" id="4620824"/>
<feature type="transmembrane region" description="Helical" evidence="5">
    <location>
        <begin position="314"/>
        <end position="340"/>
    </location>
</feature>
<dbReference type="HOGENOM" id="CLU_031414_1_0_1"/>
<evidence type="ECO:0000256" key="2">
    <source>
        <dbReference type="ARBA" id="ARBA00022692"/>
    </source>
</evidence>
<dbReference type="RefSeq" id="NP_984642.1">
    <property type="nucleotide sequence ID" value="NM_209995.1"/>
</dbReference>
<protein>
    <submittedName>
        <fullName evidence="6">AEL219Wp</fullName>
    </submittedName>
</protein>
<organism evidence="6 7">
    <name type="scientific">Eremothecium gossypii (strain ATCC 10895 / CBS 109.51 / FGSC 9923 / NRRL Y-1056)</name>
    <name type="common">Yeast</name>
    <name type="synonym">Ashbya gossypii</name>
    <dbReference type="NCBI Taxonomy" id="284811"/>
    <lineage>
        <taxon>Eukaryota</taxon>
        <taxon>Fungi</taxon>
        <taxon>Dikarya</taxon>
        <taxon>Ascomycota</taxon>
        <taxon>Saccharomycotina</taxon>
        <taxon>Saccharomycetes</taxon>
        <taxon>Saccharomycetales</taxon>
        <taxon>Saccharomycetaceae</taxon>
        <taxon>Eremothecium</taxon>
    </lineage>
</organism>
<dbReference type="OMA" id="WNDYHET"/>
<proteinExistence type="predicted"/>
<feature type="transmembrane region" description="Helical" evidence="5">
    <location>
        <begin position="216"/>
        <end position="238"/>
    </location>
</feature>
<gene>
    <name evidence="6" type="ORF">AGOS_AEL219W</name>
</gene>
<dbReference type="Pfam" id="PF08733">
    <property type="entry name" value="PalH"/>
    <property type="match status" value="1"/>
</dbReference>
<feature type="transmembrane region" description="Helical" evidence="5">
    <location>
        <begin position="126"/>
        <end position="145"/>
    </location>
</feature>
<reference evidence="6 7" key="1">
    <citation type="journal article" date="2004" name="Science">
        <title>The Ashbya gossypii genome as a tool for mapping the ancient Saccharomyces cerevisiae genome.</title>
        <authorList>
            <person name="Dietrich F.S."/>
            <person name="Voegeli S."/>
            <person name="Brachat S."/>
            <person name="Lerch A."/>
            <person name="Gates K."/>
            <person name="Steiner S."/>
            <person name="Mohr C."/>
            <person name="Pohlmann R."/>
            <person name="Luedi P."/>
            <person name="Choi S."/>
            <person name="Wing R.A."/>
            <person name="Flavier A."/>
            <person name="Gaffney T.D."/>
            <person name="Philippsen P."/>
        </authorList>
    </citation>
    <scope>NUCLEOTIDE SEQUENCE [LARGE SCALE GENOMIC DNA]</scope>
    <source>
        <strain evidence="7">ATCC 10895 / CBS 109.51 / FGSC 9923 / NRRL Y-1056</strain>
    </source>
</reference>
<dbReference type="AlphaFoldDB" id="Q758I1"/>
<feature type="transmembrane region" description="Helical" evidence="5">
    <location>
        <begin position="258"/>
        <end position="281"/>
    </location>
</feature>
<evidence type="ECO:0000256" key="3">
    <source>
        <dbReference type="ARBA" id="ARBA00022989"/>
    </source>
</evidence>
<dbReference type="FunCoup" id="Q758I1">
    <property type="interactions" value="22"/>
</dbReference>
<dbReference type="KEGG" id="ago:AGOS_AEL219W"/>
<evidence type="ECO:0000313" key="7">
    <source>
        <dbReference type="Proteomes" id="UP000000591"/>
    </source>
</evidence>
<dbReference type="STRING" id="284811.Q758I1"/>
<keyword evidence="4 5" id="KW-0472">Membrane</keyword>
<dbReference type="PANTHER" id="PTHR35779:SF2">
    <property type="entry name" value="PROTEIN DFG16"/>
    <property type="match status" value="1"/>
</dbReference>
<evidence type="ECO:0000256" key="1">
    <source>
        <dbReference type="ARBA" id="ARBA00004141"/>
    </source>
</evidence>
<evidence type="ECO:0000313" key="6">
    <source>
        <dbReference type="EMBL" id="AAS52466.1"/>
    </source>
</evidence>
<reference evidence="7" key="2">
    <citation type="journal article" date="2013" name="G3 (Bethesda)">
        <title>Genomes of Ashbya fungi isolated from insects reveal four mating-type loci, numerous translocations, lack of transposons, and distinct gene duplications.</title>
        <authorList>
            <person name="Dietrich F.S."/>
            <person name="Voegeli S."/>
            <person name="Kuo S."/>
            <person name="Philippsen P."/>
        </authorList>
    </citation>
    <scope>GENOME REANNOTATION</scope>
    <source>
        <strain evidence="7">ATCC 10895 / CBS 109.51 / FGSC 9923 / NRRL Y-1056</strain>
    </source>
</reference>
<dbReference type="GO" id="GO:0005886">
    <property type="term" value="C:plasma membrane"/>
    <property type="evidence" value="ECO:0000318"/>
    <property type="project" value="GO_Central"/>
</dbReference>
<dbReference type="eggNOG" id="ENOG502RJKI">
    <property type="taxonomic scope" value="Eukaryota"/>
</dbReference>
<keyword evidence="3 5" id="KW-1133">Transmembrane helix</keyword>